<dbReference type="EC" id="6.3.2.6" evidence="3 11"/>
<dbReference type="GO" id="GO:0006189">
    <property type="term" value="P:'de novo' IMP biosynthetic process"/>
    <property type="evidence" value="ECO:0007669"/>
    <property type="project" value="UniProtKB-UniRule"/>
</dbReference>
<comment type="similarity">
    <text evidence="2 11">Belongs to the SAICAR synthetase family.</text>
</comment>
<dbReference type="Gene3D" id="3.30.470.20">
    <property type="entry name" value="ATP-grasp fold, B domain"/>
    <property type="match status" value="1"/>
</dbReference>
<accession>A0A133XZT6</accession>
<proteinExistence type="inferred from homology"/>
<dbReference type="NCBIfam" id="TIGR00081">
    <property type="entry name" value="purC"/>
    <property type="match status" value="1"/>
</dbReference>
<name>A0A133XZT6_9LACT</name>
<evidence type="ECO:0000256" key="1">
    <source>
        <dbReference type="ARBA" id="ARBA00004672"/>
    </source>
</evidence>
<dbReference type="SUPFAM" id="SSF56104">
    <property type="entry name" value="SAICAR synthase-like"/>
    <property type="match status" value="1"/>
</dbReference>
<evidence type="ECO:0000256" key="9">
    <source>
        <dbReference type="ARBA" id="ARBA00030409"/>
    </source>
</evidence>
<evidence type="ECO:0000313" key="13">
    <source>
        <dbReference type="EMBL" id="KXB36441.1"/>
    </source>
</evidence>
<evidence type="ECO:0000256" key="8">
    <source>
        <dbReference type="ARBA" id="ARBA00022840"/>
    </source>
</evidence>
<dbReference type="InterPro" id="IPR028923">
    <property type="entry name" value="SAICAR_synt/ADE2_N"/>
</dbReference>
<dbReference type="GO" id="GO:0005524">
    <property type="term" value="F:ATP binding"/>
    <property type="evidence" value="ECO:0007669"/>
    <property type="project" value="UniProtKB-KW"/>
</dbReference>
<protein>
    <recommendedName>
        <fullName evidence="4 11">Phosphoribosylaminoimidazole-succinocarboxamide synthase</fullName>
        <ecNumber evidence="3 11">6.3.2.6</ecNumber>
    </recommendedName>
    <alternativeName>
        <fullName evidence="9 11">SAICAR synthetase</fullName>
    </alternativeName>
</protein>
<dbReference type="GO" id="GO:0004639">
    <property type="term" value="F:phosphoribosylaminoimidazolesuccinocarboxamide synthase activity"/>
    <property type="evidence" value="ECO:0007669"/>
    <property type="project" value="UniProtKB-UniRule"/>
</dbReference>
<organism evidence="13 14">
    <name type="scientific">Aerococcus christensenii</name>
    <dbReference type="NCBI Taxonomy" id="87541"/>
    <lineage>
        <taxon>Bacteria</taxon>
        <taxon>Bacillati</taxon>
        <taxon>Bacillota</taxon>
        <taxon>Bacilli</taxon>
        <taxon>Lactobacillales</taxon>
        <taxon>Aerococcaceae</taxon>
        <taxon>Aerococcus</taxon>
    </lineage>
</organism>
<dbReference type="Gene3D" id="3.30.200.20">
    <property type="entry name" value="Phosphorylase Kinase, domain 1"/>
    <property type="match status" value="1"/>
</dbReference>
<evidence type="ECO:0000256" key="5">
    <source>
        <dbReference type="ARBA" id="ARBA00022598"/>
    </source>
</evidence>
<keyword evidence="5 11" id="KW-0436">Ligase</keyword>
<dbReference type="HAMAP" id="MF_00137">
    <property type="entry name" value="SAICAR_synth"/>
    <property type="match status" value="1"/>
</dbReference>
<keyword evidence="8 11" id="KW-0067">ATP-binding</keyword>
<evidence type="ECO:0000256" key="10">
    <source>
        <dbReference type="ARBA" id="ARBA00048475"/>
    </source>
</evidence>
<dbReference type="FunFam" id="3.30.470.20:FF:000006">
    <property type="entry name" value="Phosphoribosylaminoimidazole-succinocarboxamide synthase"/>
    <property type="match status" value="1"/>
</dbReference>
<evidence type="ECO:0000256" key="11">
    <source>
        <dbReference type="HAMAP-Rule" id="MF_00137"/>
    </source>
</evidence>
<dbReference type="InterPro" id="IPR033934">
    <property type="entry name" value="SAICAR_synt_PurC"/>
</dbReference>
<comment type="pathway">
    <text evidence="1 11">Purine metabolism; IMP biosynthesis via de novo pathway; 5-amino-1-(5-phospho-D-ribosyl)imidazole-4-carboxamide from 5-amino-1-(5-phospho-D-ribosyl)imidazole-4-carboxylate: step 1/2.</text>
</comment>
<dbReference type="PROSITE" id="PS01058">
    <property type="entry name" value="SAICAR_SYNTHETASE_2"/>
    <property type="match status" value="1"/>
</dbReference>
<evidence type="ECO:0000256" key="4">
    <source>
        <dbReference type="ARBA" id="ARBA00016460"/>
    </source>
</evidence>
<dbReference type="UniPathway" id="UPA00074">
    <property type="reaction ID" value="UER00131"/>
</dbReference>
<reference evidence="13 14" key="1">
    <citation type="submission" date="2016-01" db="EMBL/GenBank/DDBJ databases">
        <authorList>
            <person name="Oliw E.H."/>
        </authorList>
    </citation>
    <scope>NUCLEOTIDE SEQUENCE [LARGE SCALE GENOMIC DNA]</scope>
    <source>
        <strain evidence="13 14">KA00635</strain>
    </source>
</reference>
<dbReference type="STRING" id="87541.AWM71_00935"/>
<dbReference type="AlphaFoldDB" id="A0A133XZT6"/>
<dbReference type="InterPro" id="IPR018236">
    <property type="entry name" value="SAICAR_synthetase_CS"/>
</dbReference>
<dbReference type="Pfam" id="PF01259">
    <property type="entry name" value="SAICAR_synt"/>
    <property type="match status" value="1"/>
</dbReference>
<dbReference type="EMBL" id="LSCQ01000042">
    <property type="protein sequence ID" value="KXB36441.1"/>
    <property type="molecule type" value="Genomic_DNA"/>
</dbReference>
<dbReference type="InterPro" id="IPR001636">
    <property type="entry name" value="SAICAR_synth"/>
</dbReference>
<dbReference type="CDD" id="cd01415">
    <property type="entry name" value="SAICAR_synt_PurC"/>
    <property type="match status" value="1"/>
</dbReference>
<dbReference type="GO" id="GO:0009236">
    <property type="term" value="P:cobalamin biosynthetic process"/>
    <property type="evidence" value="ECO:0007669"/>
    <property type="project" value="InterPro"/>
</dbReference>
<evidence type="ECO:0000259" key="12">
    <source>
        <dbReference type="Pfam" id="PF01259"/>
    </source>
</evidence>
<evidence type="ECO:0000256" key="3">
    <source>
        <dbReference type="ARBA" id="ARBA00012217"/>
    </source>
</evidence>
<feature type="domain" description="SAICAR synthetase/ADE2 N-terminal" evidence="12">
    <location>
        <begin position="8"/>
        <end position="233"/>
    </location>
</feature>
<gene>
    <name evidence="11" type="primary">purC</name>
    <name evidence="13" type="ORF">HMPREF3187_00809</name>
</gene>
<dbReference type="PROSITE" id="PS01057">
    <property type="entry name" value="SAICAR_SYNTHETASE_1"/>
    <property type="match status" value="1"/>
</dbReference>
<dbReference type="InterPro" id="IPR050089">
    <property type="entry name" value="SAICAR_synthetase"/>
</dbReference>
<comment type="catalytic activity">
    <reaction evidence="10 11">
        <text>5-amino-1-(5-phospho-D-ribosyl)imidazole-4-carboxylate + L-aspartate + ATP = (2S)-2-[5-amino-1-(5-phospho-beta-D-ribosyl)imidazole-4-carboxamido]succinate + ADP + phosphate + 2 H(+)</text>
        <dbReference type="Rhea" id="RHEA:22628"/>
        <dbReference type="ChEBI" id="CHEBI:15378"/>
        <dbReference type="ChEBI" id="CHEBI:29991"/>
        <dbReference type="ChEBI" id="CHEBI:30616"/>
        <dbReference type="ChEBI" id="CHEBI:43474"/>
        <dbReference type="ChEBI" id="CHEBI:58443"/>
        <dbReference type="ChEBI" id="CHEBI:77657"/>
        <dbReference type="ChEBI" id="CHEBI:456216"/>
        <dbReference type="EC" id="6.3.2.6"/>
    </reaction>
</comment>
<evidence type="ECO:0000256" key="7">
    <source>
        <dbReference type="ARBA" id="ARBA00022755"/>
    </source>
</evidence>
<dbReference type="Proteomes" id="UP000070422">
    <property type="component" value="Unassembled WGS sequence"/>
</dbReference>
<evidence type="ECO:0000256" key="6">
    <source>
        <dbReference type="ARBA" id="ARBA00022741"/>
    </source>
</evidence>
<dbReference type="PANTHER" id="PTHR43599">
    <property type="entry name" value="MULTIFUNCTIONAL PROTEIN ADE2"/>
    <property type="match status" value="1"/>
</dbReference>
<keyword evidence="6 11" id="KW-0547">Nucleotide-binding</keyword>
<sequence length="245" mass="27977">MMNQGKLIYSGKAKDLYETEREDQLLVVYKDQATAGNGAKKEQIKGKGVMNQEISSLIFNYLKERGIATHLVQSDQVGREVVKKMKMFPLEVVLRNVAAGSIVKRLGVSEGTEFPLGMVEFFYKSDALNDPFLNDENIYFLGLATPEDLETIKKLTRKINQELSSLFEKIGLILVDFKLEFGKTETGEILLGDEFSPDNARLWDKDTHQSFDKDIFRKDEGDMMPYYQEVRDRLEKVLSSEAHSK</sequence>
<dbReference type="PATRIC" id="fig|87541.4.peg.802"/>
<comment type="caution">
    <text evidence="13">The sequence shown here is derived from an EMBL/GenBank/DDBJ whole genome shotgun (WGS) entry which is preliminary data.</text>
</comment>
<dbReference type="PANTHER" id="PTHR43599:SF3">
    <property type="entry name" value="SI:DKEY-6E2.2"/>
    <property type="match status" value="1"/>
</dbReference>
<keyword evidence="7 11" id="KW-0658">Purine biosynthesis</keyword>
<evidence type="ECO:0000313" key="14">
    <source>
        <dbReference type="Proteomes" id="UP000070422"/>
    </source>
</evidence>
<evidence type="ECO:0000256" key="2">
    <source>
        <dbReference type="ARBA" id="ARBA00010190"/>
    </source>
</evidence>